<protein>
    <submittedName>
        <fullName evidence="2">Uncharacterized protein</fullName>
    </submittedName>
</protein>
<dbReference type="RefSeq" id="XP_060369928.1">
    <property type="nucleotide sequence ID" value="XM_060503148.1"/>
</dbReference>
<gene>
    <name evidence="2" type="ORF">BDZ83DRAFT_447574</name>
</gene>
<evidence type="ECO:0000256" key="1">
    <source>
        <dbReference type="SAM" id="MobiDB-lite"/>
    </source>
</evidence>
<organism evidence="2 3">
    <name type="scientific">Glomerella acutata</name>
    <name type="common">Colletotrichum acutatum</name>
    <dbReference type="NCBI Taxonomy" id="27357"/>
    <lineage>
        <taxon>Eukaryota</taxon>
        <taxon>Fungi</taxon>
        <taxon>Dikarya</taxon>
        <taxon>Ascomycota</taxon>
        <taxon>Pezizomycotina</taxon>
        <taxon>Sordariomycetes</taxon>
        <taxon>Hypocreomycetidae</taxon>
        <taxon>Glomerellales</taxon>
        <taxon>Glomerellaceae</taxon>
        <taxon>Colletotrichum</taxon>
        <taxon>Colletotrichum acutatum species complex</taxon>
    </lineage>
</organism>
<dbReference type="GeneID" id="85387047"/>
<feature type="compositionally biased region" description="Pro residues" evidence="1">
    <location>
        <begin position="92"/>
        <end position="103"/>
    </location>
</feature>
<proteinExistence type="predicted"/>
<name>A0AAD8XM73_GLOAC</name>
<comment type="caution">
    <text evidence="2">The sequence shown here is derived from an EMBL/GenBank/DDBJ whole genome shotgun (WGS) entry which is preliminary data.</text>
</comment>
<keyword evidence="3" id="KW-1185">Reference proteome</keyword>
<accession>A0AAD8XM73</accession>
<feature type="region of interest" description="Disordered" evidence="1">
    <location>
        <begin position="92"/>
        <end position="115"/>
    </location>
</feature>
<dbReference type="AlphaFoldDB" id="A0AAD8XM73"/>
<sequence>MFLGRSQPHTRRLPSIISTDAWLIPGARHELLTRQKKVSPQRYPSPTSVRSFIHSSTWPQKKNVTSEGVWSTRWQLEFNSLVIASSSSVPILPPSPNHKPLPTTPSRRLKLPSPPLPPPLLRLARRSIGSEPLPLPPCIGIYAPCSPTFLSKTYTAIATACSSQMSPCLMRRNQPSRAVHQLQLHPPIQPITGRTKPSPKTAIKG</sequence>
<evidence type="ECO:0000313" key="2">
    <source>
        <dbReference type="EMBL" id="KAK1729873.1"/>
    </source>
</evidence>
<dbReference type="EMBL" id="JAHMHS010000009">
    <property type="protein sequence ID" value="KAK1729873.1"/>
    <property type="molecule type" value="Genomic_DNA"/>
</dbReference>
<reference evidence="2" key="1">
    <citation type="submission" date="2021-12" db="EMBL/GenBank/DDBJ databases">
        <title>Comparative genomics, transcriptomics and evolutionary studies reveal genomic signatures of adaptation to plant cell wall in hemibiotrophic fungi.</title>
        <authorList>
            <consortium name="DOE Joint Genome Institute"/>
            <person name="Baroncelli R."/>
            <person name="Diaz J.F."/>
            <person name="Benocci T."/>
            <person name="Peng M."/>
            <person name="Battaglia E."/>
            <person name="Haridas S."/>
            <person name="Andreopoulos W."/>
            <person name="Labutti K."/>
            <person name="Pangilinan J."/>
            <person name="Floch G.L."/>
            <person name="Makela M.R."/>
            <person name="Henrissat B."/>
            <person name="Grigoriev I.V."/>
            <person name="Crouch J.A."/>
            <person name="De Vries R.P."/>
            <person name="Sukno S.A."/>
            <person name="Thon M.R."/>
        </authorList>
    </citation>
    <scope>NUCLEOTIDE SEQUENCE</scope>
    <source>
        <strain evidence="2">CBS 112980</strain>
    </source>
</reference>
<dbReference type="Proteomes" id="UP001244207">
    <property type="component" value="Unassembled WGS sequence"/>
</dbReference>
<evidence type="ECO:0000313" key="3">
    <source>
        <dbReference type="Proteomes" id="UP001244207"/>
    </source>
</evidence>